<reference evidence="1" key="1">
    <citation type="submission" date="2020-05" db="EMBL/GenBank/DDBJ databases">
        <title>Large-scale comparative analyses of tick genomes elucidate their genetic diversity and vector capacities.</title>
        <authorList>
            <person name="Jia N."/>
            <person name="Wang J."/>
            <person name="Shi W."/>
            <person name="Du L."/>
            <person name="Sun Y."/>
            <person name="Zhan W."/>
            <person name="Jiang J."/>
            <person name="Wang Q."/>
            <person name="Zhang B."/>
            <person name="Ji P."/>
            <person name="Sakyi L.B."/>
            <person name="Cui X."/>
            <person name="Yuan T."/>
            <person name="Jiang B."/>
            <person name="Yang W."/>
            <person name="Lam T.T.-Y."/>
            <person name="Chang Q."/>
            <person name="Ding S."/>
            <person name="Wang X."/>
            <person name="Zhu J."/>
            <person name="Ruan X."/>
            <person name="Zhao L."/>
            <person name="Wei J."/>
            <person name="Que T."/>
            <person name="Du C."/>
            <person name="Cheng J."/>
            <person name="Dai P."/>
            <person name="Han X."/>
            <person name="Huang E."/>
            <person name="Gao Y."/>
            <person name="Liu J."/>
            <person name="Shao H."/>
            <person name="Ye R."/>
            <person name="Li L."/>
            <person name="Wei W."/>
            <person name="Wang X."/>
            <person name="Wang C."/>
            <person name="Yang T."/>
            <person name="Huo Q."/>
            <person name="Li W."/>
            <person name="Guo W."/>
            <person name="Chen H."/>
            <person name="Zhou L."/>
            <person name="Ni X."/>
            <person name="Tian J."/>
            <person name="Zhou Y."/>
            <person name="Sheng Y."/>
            <person name="Liu T."/>
            <person name="Pan Y."/>
            <person name="Xia L."/>
            <person name="Li J."/>
            <person name="Zhao F."/>
            <person name="Cao W."/>
        </authorList>
    </citation>
    <scope>NUCLEOTIDE SEQUENCE</scope>
    <source>
        <strain evidence="1">Hyas-2018</strain>
    </source>
</reference>
<dbReference type="EMBL" id="CM023486">
    <property type="protein sequence ID" value="KAH6928184.1"/>
    <property type="molecule type" value="Genomic_DNA"/>
</dbReference>
<protein>
    <submittedName>
        <fullName evidence="1">Uncharacterized protein</fullName>
    </submittedName>
</protein>
<sequence length="187" mass="20581">MPAVAMDTTFGGDSITAEELQSAKYTPALYKAYTSRPAKLQQPPRISPTTSDTAITRRCAMPHTQPATTRLPSPAAREARPAVQRSRQLPPLSAIRVMVRPRGELRLRDISASRLWKSTQLKITPSDDLCLRIHPTNDAFIVATAHLPTAKTLETLTSITTGDRSYLCTAYVASPPGGYERDHLERI</sequence>
<organism evidence="1 2">
    <name type="scientific">Hyalomma asiaticum</name>
    <name type="common">Tick</name>
    <dbReference type="NCBI Taxonomy" id="266040"/>
    <lineage>
        <taxon>Eukaryota</taxon>
        <taxon>Metazoa</taxon>
        <taxon>Ecdysozoa</taxon>
        <taxon>Arthropoda</taxon>
        <taxon>Chelicerata</taxon>
        <taxon>Arachnida</taxon>
        <taxon>Acari</taxon>
        <taxon>Parasitiformes</taxon>
        <taxon>Ixodida</taxon>
        <taxon>Ixodoidea</taxon>
        <taxon>Ixodidae</taxon>
        <taxon>Hyalomminae</taxon>
        <taxon>Hyalomma</taxon>
    </lineage>
</organism>
<gene>
    <name evidence="1" type="ORF">HPB50_012441</name>
</gene>
<name>A0ACB7S2L5_HYAAI</name>
<accession>A0ACB7S2L5</accession>
<evidence type="ECO:0000313" key="2">
    <source>
        <dbReference type="Proteomes" id="UP000821845"/>
    </source>
</evidence>
<proteinExistence type="predicted"/>
<comment type="caution">
    <text evidence="1">The sequence shown here is derived from an EMBL/GenBank/DDBJ whole genome shotgun (WGS) entry which is preliminary data.</text>
</comment>
<dbReference type="Proteomes" id="UP000821845">
    <property type="component" value="Chromosome 6"/>
</dbReference>
<keyword evidence="2" id="KW-1185">Reference proteome</keyword>
<evidence type="ECO:0000313" key="1">
    <source>
        <dbReference type="EMBL" id="KAH6928184.1"/>
    </source>
</evidence>